<dbReference type="EMBL" id="FNAN01000004">
    <property type="protein sequence ID" value="SDE31654.1"/>
    <property type="molecule type" value="Genomic_DNA"/>
</dbReference>
<dbReference type="OrthoDB" id="964439at2"/>
<proteinExistence type="predicted"/>
<gene>
    <name evidence="1" type="ORF">SAMN04487996_104336</name>
</gene>
<dbReference type="Proteomes" id="UP000198748">
    <property type="component" value="Unassembled WGS sequence"/>
</dbReference>
<keyword evidence="2" id="KW-1185">Reference proteome</keyword>
<dbReference type="AlphaFoldDB" id="A0A1G7BX19"/>
<name>A0A1G7BX19_9BACT</name>
<organism evidence="1 2">
    <name type="scientific">Dyadobacter soli</name>
    <dbReference type="NCBI Taxonomy" id="659014"/>
    <lineage>
        <taxon>Bacteria</taxon>
        <taxon>Pseudomonadati</taxon>
        <taxon>Bacteroidota</taxon>
        <taxon>Cytophagia</taxon>
        <taxon>Cytophagales</taxon>
        <taxon>Spirosomataceae</taxon>
        <taxon>Dyadobacter</taxon>
    </lineage>
</organism>
<protein>
    <submittedName>
        <fullName evidence="1">Uncharacterized protein</fullName>
    </submittedName>
</protein>
<dbReference type="RefSeq" id="WP_090148266.1">
    <property type="nucleotide sequence ID" value="NZ_FNAN01000004.1"/>
</dbReference>
<evidence type="ECO:0000313" key="1">
    <source>
        <dbReference type="EMBL" id="SDE31654.1"/>
    </source>
</evidence>
<dbReference type="STRING" id="659014.SAMN04487996_104336"/>
<evidence type="ECO:0000313" key="2">
    <source>
        <dbReference type="Proteomes" id="UP000198748"/>
    </source>
</evidence>
<reference evidence="2" key="1">
    <citation type="submission" date="2016-10" db="EMBL/GenBank/DDBJ databases">
        <authorList>
            <person name="Varghese N."/>
            <person name="Submissions S."/>
        </authorList>
    </citation>
    <scope>NUCLEOTIDE SEQUENCE [LARGE SCALE GENOMIC DNA]</scope>
    <source>
        <strain evidence="2">DSM 25329</strain>
    </source>
</reference>
<accession>A0A1G7BX19</accession>
<sequence length="83" mass="9612">MKATRKEDLIQAFYDAKTIPALTKANDEWLAFYNAASEEDKEHMGNAMVKYSEWLLAKSKESREEFKQLLAEIEAMKLAESQH</sequence>